<name>A0ABW2RQU0_9BACL</name>
<proteinExistence type="predicted"/>
<reference evidence="2" key="1">
    <citation type="journal article" date="2019" name="Int. J. Syst. Evol. Microbiol.">
        <title>The Global Catalogue of Microorganisms (GCM) 10K type strain sequencing project: providing services to taxonomists for standard genome sequencing and annotation.</title>
        <authorList>
            <consortium name="The Broad Institute Genomics Platform"/>
            <consortium name="The Broad Institute Genome Sequencing Center for Infectious Disease"/>
            <person name="Wu L."/>
            <person name="Ma J."/>
        </authorList>
    </citation>
    <scope>NUCLEOTIDE SEQUENCE [LARGE SCALE GENOMIC DNA]</scope>
    <source>
        <strain evidence="2">CGMCC 1.12942</strain>
    </source>
</reference>
<dbReference type="EMBL" id="JBHTBW010000087">
    <property type="protein sequence ID" value="MFC7443440.1"/>
    <property type="molecule type" value="Genomic_DNA"/>
</dbReference>
<dbReference type="Proteomes" id="UP001596500">
    <property type="component" value="Unassembled WGS sequence"/>
</dbReference>
<keyword evidence="2" id="KW-1185">Reference proteome</keyword>
<dbReference type="RefSeq" id="WP_379867772.1">
    <property type="nucleotide sequence ID" value="NZ_JBHTBW010000087.1"/>
</dbReference>
<comment type="caution">
    <text evidence="1">The sequence shown here is derived from an EMBL/GenBank/DDBJ whole genome shotgun (WGS) entry which is preliminary data.</text>
</comment>
<gene>
    <name evidence="1" type="ORF">ACFQNG_20490</name>
</gene>
<evidence type="ECO:0000313" key="2">
    <source>
        <dbReference type="Proteomes" id="UP001596500"/>
    </source>
</evidence>
<sequence length="109" mass="12773">MFDMEMLDYANSEEVGDLDGFIAKYCYPTDKEGEYKGFTLFKGYEVEQDIPVLFEEKVEWADGGHRRVWVSEVDLAKIVYVEGDIYVTVYKDESEYNEGLNESEEFYRG</sequence>
<evidence type="ECO:0000313" key="1">
    <source>
        <dbReference type="EMBL" id="MFC7443440.1"/>
    </source>
</evidence>
<evidence type="ECO:0008006" key="3">
    <source>
        <dbReference type="Google" id="ProtNLM"/>
    </source>
</evidence>
<protein>
    <recommendedName>
        <fullName evidence="3">YopX protein domain-containing protein</fullName>
    </recommendedName>
</protein>
<organism evidence="1 2">
    <name type="scientific">Laceyella putida</name>
    <dbReference type="NCBI Taxonomy" id="110101"/>
    <lineage>
        <taxon>Bacteria</taxon>
        <taxon>Bacillati</taxon>
        <taxon>Bacillota</taxon>
        <taxon>Bacilli</taxon>
        <taxon>Bacillales</taxon>
        <taxon>Thermoactinomycetaceae</taxon>
        <taxon>Laceyella</taxon>
    </lineage>
</organism>
<accession>A0ABW2RQU0</accession>